<dbReference type="EMBL" id="MHBZ01000019">
    <property type="protein sequence ID" value="OGY11381.1"/>
    <property type="molecule type" value="Genomic_DNA"/>
</dbReference>
<organism evidence="1 2">
    <name type="scientific">Candidatus Blackburnbacteria bacterium RIFCSPHIGHO2_02_FULL_44_20</name>
    <dbReference type="NCBI Taxonomy" id="1797516"/>
    <lineage>
        <taxon>Bacteria</taxon>
        <taxon>Candidatus Blackburniibacteriota</taxon>
    </lineage>
</organism>
<gene>
    <name evidence="1" type="ORF">A3D26_02665</name>
</gene>
<dbReference type="AlphaFoldDB" id="A0A1G1V7X3"/>
<sequence>MLFWHLLYLDQTFRRVEKLSNTIEELKMNVGWQQRMRGMMFDMEGRAAEVAAALGLPEDQEAMVLRVMYGSHNTDPEPSAQEVLRDLREGGCLFYYMLSKLPTDSDALRAIGTSPEELNMLEREYNAEAAAHDLELIKTGKTGAWRHFLFHLEAGKLEPESVGTTAEELLTIPKDEGHQEKLTALLRPNTS</sequence>
<accession>A0A1G1V7X3</accession>
<name>A0A1G1V7X3_9BACT</name>
<protein>
    <submittedName>
        <fullName evidence="1">Uncharacterized protein</fullName>
    </submittedName>
</protein>
<comment type="caution">
    <text evidence="1">The sequence shown here is derived from an EMBL/GenBank/DDBJ whole genome shotgun (WGS) entry which is preliminary data.</text>
</comment>
<dbReference type="Proteomes" id="UP000178319">
    <property type="component" value="Unassembled WGS sequence"/>
</dbReference>
<evidence type="ECO:0000313" key="2">
    <source>
        <dbReference type="Proteomes" id="UP000178319"/>
    </source>
</evidence>
<reference evidence="1 2" key="1">
    <citation type="journal article" date="2016" name="Nat. Commun.">
        <title>Thousands of microbial genomes shed light on interconnected biogeochemical processes in an aquifer system.</title>
        <authorList>
            <person name="Anantharaman K."/>
            <person name="Brown C.T."/>
            <person name="Hug L.A."/>
            <person name="Sharon I."/>
            <person name="Castelle C.J."/>
            <person name="Probst A.J."/>
            <person name="Thomas B.C."/>
            <person name="Singh A."/>
            <person name="Wilkins M.J."/>
            <person name="Karaoz U."/>
            <person name="Brodie E.L."/>
            <person name="Williams K.H."/>
            <person name="Hubbard S.S."/>
            <person name="Banfield J.F."/>
        </authorList>
    </citation>
    <scope>NUCLEOTIDE SEQUENCE [LARGE SCALE GENOMIC DNA]</scope>
</reference>
<proteinExistence type="predicted"/>
<evidence type="ECO:0000313" key="1">
    <source>
        <dbReference type="EMBL" id="OGY11381.1"/>
    </source>
</evidence>